<keyword evidence="6 12" id="KW-0547">Nucleotide-binding</keyword>
<dbReference type="Pfam" id="PF02769">
    <property type="entry name" value="AIRS_C"/>
    <property type="match status" value="1"/>
</dbReference>
<keyword evidence="5 12" id="KW-0436">Ligase</keyword>
<comment type="subcellular location">
    <subcellularLocation>
        <location evidence="12">Cytoplasm</location>
    </subcellularLocation>
</comment>
<evidence type="ECO:0000256" key="6">
    <source>
        <dbReference type="ARBA" id="ARBA00022741"/>
    </source>
</evidence>
<proteinExistence type="inferred from homology"/>
<evidence type="ECO:0000256" key="3">
    <source>
        <dbReference type="ARBA" id="ARBA00013047"/>
    </source>
</evidence>
<evidence type="ECO:0000256" key="4">
    <source>
        <dbReference type="ARBA" id="ARBA00020367"/>
    </source>
</evidence>
<dbReference type="SUPFAM" id="SSF55326">
    <property type="entry name" value="PurM N-terminal domain-like"/>
    <property type="match status" value="1"/>
</dbReference>
<dbReference type="UniPathway" id="UPA00074">
    <property type="reaction ID" value="UER00129"/>
</dbReference>
<feature type="domain" description="PurM-like N-terminal" evidence="13">
    <location>
        <begin position="64"/>
        <end position="168"/>
    </location>
</feature>
<dbReference type="FunFam" id="3.30.1330.10:FF:000001">
    <property type="entry name" value="Phosphoribosylformylglycinamidine cyclo-ligase"/>
    <property type="match status" value="1"/>
</dbReference>
<evidence type="ECO:0000313" key="15">
    <source>
        <dbReference type="EMBL" id="KAB1662539.1"/>
    </source>
</evidence>
<keyword evidence="16" id="KW-1185">Reference proteome</keyword>
<dbReference type="GO" id="GO:0005524">
    <property type="term" value="F:ATP binding"/>
    <property type="evidence" value="ECO:0007669"/>
    <property type="project" value="UniProtKB-KW"/>
</dbReference>
<dbReference type="GO" id="GO:0005829">
    <property type="term" value="C:cytosol"/>
    <property type="evidence" value="ECO:0007669"/>
    <property type="project" value="TreeGrafter"/>
</dbReference>
<dbReference type="EC" id="6.3.3.1" evidence="3 12"/>
<evidence type="ECO:0000256" key="8">
    <source>
        <dbReference type="ARBA" id="ARBA00031908"/>
    </source>
</evidence>
<dbReference type="OrthoDB" id="9777881at2"/>
<evidence type="ECO:0000256" key="9">
    <source>
        <dbReference type="ARBA" id="ARBA00032931"/>
    </source>
</evidence>
<sequence length="375" mass="38382">MAANDEHADLYARAGVDTRAGDLAVELMKQQVQATHGPEVLGGVGGFAGLYDVSRLTGFRRPLLATSTDGVGTKVAIAQAIDKHDTIGQDLVAMVVDDIVVVGAEPLFMTDYIACGRVVPERVAAIVSGIARACEATGTALTGGETAEHPGLLGPDDYDVAGAATGVVEADRVLGPERVRDGDAVIAMASSGLHSNGFSLVRRILADRGIGFTDRSDEFGGLVGEVLLEPTRLYTGPLVRLLQDGSAASVAGAIHAFSHVTGGGIAANLARVLPKGSWVELDRGVWSPPDVFRVLTSLASSSLEATEATWNLGIGMFAIVDGASADAVVAALDAAGLPSWVAGTVSTSERSFEGFEQGAKGVDGGAVRLVGSYAS</sequence>
<dbReference type="Pfam" id="PF00586">
    <property type="entry name" value="AIRS"/>
    <property type="match status" value="1"/>
</dbReference>
<evidence type="ECO:0000313" key="16">
    <source>
        <dbReference type="Proteomes" id="UP000467240"/>
    </source>
</evidence>
<dbReference type="SUPFAM" id="SSF56042">
    <property type="entry name" value="PurM C-terminal domain-like"/>
    <property type="match status" value="1"/>
</dbReference>
<organism evidence="15 16">
    <name type="scientific">Pseudoclavibacter chungangensis</name>
    <dbReference type="NCBI Taxonomy" id="587635"/>
    <lineage>
        <taxon>Bacteria</taxon>
        <taxon>Bacillati</taxon>
        <taxon>Actinomycetota</taxon>
        <taxon>Actinomycetes</taxon>
        <taxon>Micrococcales</taxon>
        <taxon>Microbacteriaceae</taxon>
        <taxon>Pseudoclavibacter</taxon>
    </lineage>
</organism>
<dbReference type="EMBL" id="WBJZ01000001">
    <property type="protein sequence ID" value="KAB1662539.1"/>
    <property type="molecule type" value="Genomic_DNA"/>
</dbReference>
<dbReference type="InterPro" id="IPR036921">
    <property type="entry name" value="PurM-like_N_sf"/>
</dbReference>
<dbReference type="CDD" id="cd02196">
    <property type="entry name" value="PurM"/>
    <property type="match status" value="1"/>
</dbReference>
<keyword evidence="12" id="KW-0658">Purine biosynthesis</keyword>
<dbReference type="InterPro" id="IPR004733">
    <property type="entry name" value="PurM_cligase"/>
</dbReference>
<dbReference type="GO" id="GO:0004637">
    <property type="term" value="F:phosphoribosylamine-glycine ligase activity"/>
    <property type="evidence" value="ECO:0007669"/>
    <property type="project" value="TreeGrafter"/>
</dbReference>
<dbReference type="NCBIfam" id="TIGR00878">
    <property type="entry name" value="purM"/>
    <property type="match status" value="1"/>
</dbReference>
<comment type="pathway">
    <text evidence="1 12">Purine metabolism; IMP biosynthesis via de novo pathway; 5-amino-1-(5-phospho-D-ribosyl)imidazole from N(2)-formyl-N(1)-(5-phospho-D-ribosyl)glycinamide: step 2/2.</text>
</comment>
<dbReference type="InterPro" id="IPR016188">
    <property type="entry name" value="PurM-like_N"/>
</dbReference>
<dbReference type="PANTHER" id="PTHR10520:SF12">
    <property type="entry name" value="TRIFUNCTIONAL PURINE BIOSYNTHETIC PROTEIN ADENOSINE-3"/>
    <property type="match status" value="1"/>
</dbReference>
<dbReference type="GO" id="GO:0006189">
    <property type="term" value="P:'de novo' IMP biosynthetic process"/>
    <property type="evidence" value="ECO:0007669"/>
    <property type="project" value="UniProtKB-UniRule"/>
</dbReference>
<evidence type="ECO:0000259" key="14">
    <source>
        <dbReference type="Pfam" id="PF02769"/>
    </source>
</evidence>
<accession>A0A7J5C436</accession>
<dbReference type="GO" id="GO:0046084">
    <property type="term" value="P:adenine biosynthetic process"/>
    <property type="evidence" value="ECO:0007669"/>
    <property type="project" value="TreeGrafter"/>
</dbReference>
<protein>
    <recommendedName>
        <fullName evidence="4 12">Phosphoribosylformylglycinamidine cyclo-ligase</fullName>
        <ecNumber evidence="3 12">6.3.3.1</ecNumber>
    </recommendedName>
    <alternativeName>
        <fullName evidence="9 12">AIR synthase</fullName>
    </alternativeName>
    <alternativeName>
        <fullName evidence="10 12">AIRS</fullName>
    </alternativeName>
    <alternativeName>
        <fullName evidence="8 12">Phosphoribosyl-aminoimidazole synthetase</fullName>
    </alternativeName>
</protein>
<evidence type="ECO:0000256" key="5">
    <source>
        <dbReference type="ARBA" id="ARBA00022598"/>
    </source>
</evidence>
<dbReference type="PANTHER" id="PTHR10520">
    <property type="entry name" value="TRIFUNCTIONAL PURINE BIOSYNTHETIC PROTEIN ADENOSINE-3-RELATED"/>
    <property type="match status" value="1"/>
</dbReference>
<reference evidence="15 16" key="1">
    <citation type="submission" date="2019-09" db="EMBL/GenBank/DDBJ databases">
        <title>Phylogeny of genus Pseudoclavibacter and closely related genus.</title>
        <authorList>
            <person name="Li Y."/>
        </authorList>
    </citation>
    <scope>NUCLEOTIDE SEQUENCE [LARGE SCALE GENOMIC DNA]</scope>
    <source>
        <strain evidence="15 16">DSM 23821</strain>
    </source>
</reference>
<comment type="caution">
    <text evidence="15">The sequence shown here is derived from an EMBL/GenBank/DDBJ whole genome shotgun (WGS) entry which is preliminary data.</text>
</comment>
<evidence type="ECO:0000256" key="1">
    <source>
        <dbReference type="ARBA" id="ARBA00004686"/>
    </source>
</evidence>
<dbReference type="InterPro" id="IPR010918">
    <property type="entry name" value="PurM-like_C_dom"/>
</dbReference>
<keyword evidence="7 12" id="KW-0067">ATP-binding</keyword>
<name>A0A7J5C436_9MICO</name>
<evidence type="ECO:0000259" key="13">
    <source>
        <dbReference type="Pfam" id="PF00586"/>
    </source>
</evidence>
<dbReference type="RefSeq" id="WP_158038971.1">
    <property type="nucleotide sequence ID" value="NZ_JACCFV010000001.1"/>
</dbReference>
<evidence type="ECO:0000256" key="12">
    <source>
        <dbReference type="HAMAP-Rule" id="MF_00741"/>
    </source>
</evidence>
<dbReference type="InterPro" id="IPR036676">
    <property type="entry name" value="PurM-like_C_sf"/>
</dbReference>
<dbReference type="Proteomes" id="UP000467240">
    <property type="component" value="Unassembled WGS sequence"/>
</dbReference>
<evidence type="ECO:0000256" key="2">
    <source>
        <dbReference type="ARBA" id="ARBA00010280"/>
    </source>
</evidence>
<feature type="domain" description="PurM-like C-terminal" evidence="14">
    <location>
        <begin position="180"/>
        <end position="350"/>
    </location>
</feature>
<dbReference type="AlphaFoldDB" id="A0A7J5C436"/>
<gene>
    <name evidence="12" type="primary">purM</name>
    <name evidence="15" type="ORF">F8O01_00910</name>
</gene>
<evidence type="ECO:0000256" key="11">
    <source>
        <dbReference type="ARBA" id="ARBA00049057"/>
    </source>
</evidence>
<evidence type="ECO:0000256" key="10">
    <source>
        <dbReference type="ARBA" id="ARBA00033093"/>
    </source>
</evidence>
<comment type="similarity">
    <text evidence="2 12">Belongs to the AIR synthase family.</text>
</comment>
<dbReference type="HAMAP" id="MF_00741">
    <property type="entry name" value="AIRS"/>
    <property type="match status" value="1"/>
</dbReference>
<evidence type="ECO:0000256" key="7">
    <source>
        <dbReference type="ARBA" id="ARBA00022840"/>
    </source>
</evidence>
<dbReference type="Gene3D" id="3.30.1330.10">
    <property type="entry name" value="PurM-like, N-terminal domain"/>
    <property type="match status" value="1"/>
</dbReference>
<comment type="catalytic activity">
    <reaction evidence="11 12">
        <text>2-formamido-N(1)-(5-O-phospho-beta-D-ribosyl)acetamidine + ATP = 5-amino-1-(5-phospho-beta-D-ribosyl)imidazole + ADP + phosphate + H(+)</text>
        <dbReference type="Rhea" id="RHEA:23032"/>
        <dbReference type="ChEBI" id="CHEBI:15378"/>
        <dbReference type="ChEBI" id="CHEBI:30616"/>
        <dbReference type="ChEBI" id="CHEBI:43474"/>
        <dbReference type="ChEBI" id="CHEBI:137981"/>
        <dbReference type="ChEBI" id="CHEBI:147287"/>
        <dbReference type="ChEBI" id="CHEBI:456216"/>
        <dbReference type="EC" id="6.3.3.1"/>
    </reaction>
</comment>
<keyword evidence="12" id="KW-0963">Cytoplasm</keyword>
<dbReference type="Gene3D" id="3.90.650.10">
    <property type="entry name" value="PurM-like C-terminal domain"/>
    <property type="match status" value="1"/>
</dbReference>
<dbReference type="GO" id="GO:0004641">
    <property type="term" value="F:phosphoribosylformylglycinamidine cyclo-ligase activity"/>
    <property type="evidence" value="ECO:0007669"/>
    <property type="project" value="UniProtKB-UniRule"/>
</dbReference>